<dbReference type="AlphaFoldDB" id="A0A448X8K8"/>
<protein>
    <submittedName>
        <fullName evidence="1">Uncharacterized protein</fullName>
    </submittedName>
</protein>
<dbReference type="EMBL" id="CAAALY010116660">
    <property type="protein sequence ID" value="VEL30893.1"/>
    <property type="molecule type" value="Genomic_DNA"/>
</dbReference>
<gene>
    <name evidence="1" type="ORF">PXEA_LOCUS24333</name>
</gene>
<name>A0A448X8K8_9PLAT</name>
<sequence length="167" mass="18786">MSFWMTGFFNPQASRYSHSLFAASKITSLVASSVCVLTQTWASHAFQFASHRNTTFSRQDSANVCPTVTDVKLVRKRLFVLVYHLEGSNNWLETIGQLAFGVKRGLLSWTNEYSLSCEEWLQQESRLYELVHRSAPATKPEGWVSGCHSSQCPHRPAILVCLGLLVC</sequence>
<keyword evidence="2" id="KW-1185">Reference proteome</keyword>
<organism evidence="1 2">
    <name type="scientific">Protopolystoma xenopodis</name>
    <dbReference type="NCBI Taxonomy" id="117903"/>
    <lineage>
        <taxon>Eukaryota</taxon>
        <taxon>Metazoa</taxon>
        <taxon>Spiralia</taxon>
        <taxon>Lophotrochozoa</taxon>
        <taxon>Platyhelminthes</taxon>
        <taxon>Monogenea</taxon>
        <taxon>Polyopisthocotylea</taxon>
        <taxon>Polystomatidea</taxon>
        <taxon>Polystomatidae</taxon>
        <taxon>Protopolystoma</taxon>
    </lineage>
</organism>
<reference evidence="1" key="1">
    <citation type="submission" date="2018-11" db="EMBL/GenBank/DDBJ databases">
        <authorList>
            <consortium name="Pathogen Informatics"/>
        </authorList>
    </citation>
    <scope>NUCLEOTIDE SEQUENCE</scope>
</reference>
<accession>A0A448X8K8</accession>
<comment type="caution">
    <text evidence="1">The sequence shown here is derived from an EMBL/GenBank/DDBJ whole genome shotgun (WGS) entry which is preliminary data.</text>
</comment>
<evidence type="ECO:0000313" key="2">
    <source>
        <dbReference type="Proteomes" id="UP000784294"/>
    </source>
</evidence>
<dbReference type="Proteomes" id="UP000784294">
    <property type="component" value="Unassembled WGS sequence"/>
</dbReference>
<proteinExistence type="predicted"/>
<evidence type="ECO:0000313" key="1">
    <source>
        <dbReference type="EMBL" id="VEL30893.1"/>
    </source>
</evidence>